<gene>
    <name evidence="2" type="ORF">TorRG33x02_091620</name>
</gene>
<reference evidence="3" key="1">
    <citation type="submission" date="2016-06" db="EMBL/GenBank/DDBJ databases">
        <title>Parallel loss of symbiosis genes in relatives of nitrogen-fixing non-legume Parasponia.</title>
        <authorList>
            <person name="Van Velzen R."/>
            <person name="Holmer R."/>
            <person name="Bu F."/>
            <person name="Rutten L."/>
            <person name="Van Zeijl A."/>
            <person name="Liu W."/>
            <person name="Santuari L."/>
            <person name="Cao Q."/>
            <person name="Sharma T."/>
            <person name="Shen D."/>
            <person name="Roswanjaya Y."/>
            <person name="Wardhani T."/>
            <person name="Kalhor M.S."/>
            <person name="Jansen J."/>
            <person name="Van den Hoogen J."/>
            <person name="Gungor B."/>
            <person name="Hartog M."/>
            <person name="Hontelez J."/>
            <person name="Verver J."/>
            <person name="Yang W.-C."/>
            <person name="Schijlen E."/>
            <person name="Repin R."/>
            <person name="Schilthuizen M."/>
            <person name="Schranz E."/>
            <person name="Heidstra R."/>
            <person name="Miyata K."/>
            <person name="Fedorova E."/>
            <person name="Kohlen W."/>
            <person name="Bisseling T."/>
            <person name="Smit S."/>
            <person name="Geurts R."/>
        </authorList>
    </citation>
    <scope>NUCLEOTIDE SEQUENCE [LARGE SCALE GENOMIC DNA]</scope>
    <source>
        <strain evidence="3">cv. RG33-2</strain>
    </source>
</reference>
<evidence type="ECO:0000313" key="2">
    <source>
        <dbReference type="EMBL" id="PON94963.1"/>
    </source>
</evidence>
<accession>A0A2P5FB05</accession>
<feature type="transmembrane region" description="Helical" evidence="1">
    <location>
        <begin position="47"/>
        <end position="70"/>
    </location>
</feature>
<organism evidence="2 3">
    <name type="scientific">Trema orientale</name>
    <name type="common">Charcoal tree</name>
    <name type="synonym">Celtis orientalis</name>
    <dbReference type="NCBI Taxonomy" id="63057"/>
    <lineage>
        <taxon>Eukaryota</taxon>
        <taxon>Viridiplantae</taxon>
        <taxon>Streptophyta</taxon>
        <taxon>Embryophyta</taxon>
        <taxon>Tracheophyta</taxon>
        <taxon>Spermatophyta</taxon>
        <taxon>Magnoliopsida</taxon>
        <taxon>eudicotyledons</taxon>
        <taxon>Gunneridae</taxon>
        <taxon>Pentapetalae</taxon>
        <taxon>rosids</taxon>
        <taxon>fabids</taxon>
        <taxon>Rosales</taxon>
        <taxon>Cannabaceae</taxon>
        <taxon>Trema</taxon>
    </lineage>
</organism>
<keyword evidence="1" id="KW-1133">Transmembrane helix</keyword>
<keyword evidence="3" id="KW-1185">Reference proteome</keyword>
<comment type="caution">
    <text evidence="2">The sequence shown here is derived from an EMBL/GenBank/DDBJ whole genome shotgun (WGS) entry which is preliminary data.</text>
</comment>
<keyword evidence="1" id="KW-0472">Membrane</keyword>
<name>A0A2P5FB05_TREOI</name>
<sequence>MGQGLGLFSSTIAAKCSALFLSLSTVRNTMSRGISSLFRNSLYTSRCLFFAANSNMFLMSESTSGHWILFKYSLYNFRYTIFRRDYYGCLSLMFHFGTCLFIRQFFLFFVILQLWMISC</sequence>
<dbReference type="Proteomes" id="UP000237000">
    <property type="component" value="Unassembled WGS sequence"/>
</dbReference>
<dbReference type="InParanoid" id="A0A2P5FB05"/>
<proteinExistence type="predicted"/>
<protein>
    <submittedName>
        <fullName evidence="2">Uncharacterized protein</fullName>
    </submittedName>
</protein>
<evidence type="ECO:0000313" key="3">
    <source>
        <dbReference type="Proteomes" id="UP000237000"/>
    </source>
</evidence>
<evidence type="ECO:0000256" key="1">
    <source>
        <dbReference type="SAM" id="Phobius"/>
    </source>
</evidence>
<feature type="transmembrane region" description="Helical" evidence="1">
    <location>
        <begin position="6"/>
        <end position="26"/>
    </location>
</feature>
<keyword evidence="1" id="KW-0812">Transmembrane</keyword>
<dbReference type="EMBL" id="JXTC01000047">
    <property type="protein sequence ID" value="PON94963.1"/>
    <property type="molecule type" value="Genomic_DNA"/>
</dbReference>
<feature type="transmembrane region" description="Helical" evidence="1">
    <location>
        <begin position="90"/>
        <end position="115"/>
    </location>
</feature>
<dbReference type="AlphaFoldDB" id="A0A2P5FB05"/>